<evidence type="ECO:0000256" key="2">
    <source>
        <dbReference type="ARBA" id="ARBA00023125"/>
    </source>
</evidence>
<accession>A0ABP9SMI2</accession>
<dbReference type="PANTHER" id="PTHR30055">
    <property type="entry name" value="HTH-TYPE TRANSCRIPTIONAL REGULATOR RUTR"/>
    <property type="match status" value="1"/>
</dbReference>
<dbReference type="RefSeq" id="WP_345636748.1">
    <property type="nucleotide sequence ID" value="NZ_BAABJQ010000029.1"/>
</dbReference>
<comment type="caution">
    <text evidence="6">The sequence shown here is derived from an EMBL/GenBank/DDBJ whole genome shotgun (WGS) entry which is preliminary data.</text>
</comment>
<dbReference type="Gene3D" id="1.10.10.60">
    <property type="entry name" value="Homeodomain-like"/>
    <property type="match status" value="1"/>
</dbReference>
<feature type="domain" description="HTH tetR-type" evidence="5">
    <location>
        <begin position="5"/>
        <end position="65"/>
    </location>
</feature>
<dbReference type="SUPFAM" id="SSF48498">
    <property type="entry name" value="Tetracyclin repressor-like, C-terminal domain"/>
    <property type="match status" value="1"/>
</dbReference>
<keyword evidence="2 4" id="KW-0238">DNA-binding</keyword>
<evidence type="ECO:0000256" key="3">
    <source>
        <dbReference type="ARBA" id="ARBA00023163"/>
    </source>
</evidence>
<dbReference type="PROSITE" id="PS50977">
    <property type="entry name" value="HTH_TETR_2"/>
    <property type="match status" value="1"/>
</dbReference>
<evidence type="ECO:0000256" key="1">
    <source>
        <dbReference type="ARBA" id="ARBA00023015"/>
    </source>
</evidence>
<proteinExistence type="predicted"/>
<evidence type="ECO:0000256" key="4">
    <source>
        <dbReference type="PROSITE-ProRule" id="PRU00335"/>
    </source>
</evidence>
<dbReference type="Pfam" id="PF13305">
    <property type="entry name" value="TetR_C_33"/>
    <property type="match status" value="1"/>
</dbReference>
<dbReference type="InterPro" id="IPR050109">
    <property type="entry name" value="HTH-type_TetR-like_transc_reg"/>
</dbReference>
<dbReference type="Proteomes" id="UP001501570">
    <property type="component" value="Unassembled WGS sequence"/>
</dbReference>
<evidence type="ECO:0000313" key="6">
    <source>
        <dbReference type="EMBL" id="GAA5197339.1"/>
    </source>
</evidence>
<dbReference type="EMBL" id="BAABJQ010000029">
    <property type="protein sequence ID" value="GAA5197339.1"/>
    <property type="molecule type" value="Genomic_DNA"/>
</dbReference>
<dbReference type="Pfam" id="PF00440">
    <property type="entry name" value="TetR_N"/>
    <property type="match status" value="1"/>
</dbReference>
<keyword evidence="3" id="KW-0804">Transcription</keyword>
<sequence>MPRAGLARSAVVGAAADLADEVGYHNLTMGLLAERLGVRTPSLYKHVTSLADVQHRIATLAVTQLDDVTRDAIAGWAGRQALAALATAFRDYIRHHPGRYVATIGAPMSGHDDPLYQAGARLLHTMTAALRGYCLPSDQTVHALRTLRATFHGFATLQAFNGFQRPDDPDETFHWLIELIDRGLRG</sequence>
<organism evidence="6 7">
    <name type="scientific">Rugosimonospora acidiphila</name>
    <dbReference type="NCBI Taxonomy" id="556531"/>
    <lineage>
        <taxon>Bacteria</taxon>
        <taxon>Bacillati</taxon>
        <taxon>Actinomycetota</taxon>
        <taxon>Actinomycetes</taxon>
        <taxon>Micromonosporales</taxon>
        <taxon>Micromonosporaceae</taxon>
        <taxon>Rugosimonospora</taxon>
    </lineage>
</organism>
<reference evidence="7" key="1">
    <citation type="journal article" date="2019" name="Int. J. Syst. Evol. Microbiol.">
        <title>The Global Catalogue of Microorganisms (GCM) 10K type strain sequencing project: providing services to taxonomists for standard genome sequencing and annotation.</title>
        <authorList>
            <consortium name="The Broad Institute Genomics Platform"/>
            <consortium name="The Broad Institute Genome Sequencing Center for Infectious Disease"/>
            <person name="Wu L."/>
            <person name="Ma J."/>
        </authorList>
    </citation>
    <scope>NUCLEOTIDE SEQUENCE [LARGE SCALE GENOMIC DNA]</scope>
    <source>
        <strain evidence="7">JCM 18304</strain>
    </source>
</reference>
<evidence type="ECO:0000313" key="7">
    <source>
        <dbReference type="Proteomes" id="UP001501570"/>
    </source>
</evidence>
<dbReference type="PANTHER" id="PTHR30055:SF239">
    <property type="entry name" value="TRANSCRIPTIONAL REGULATORY PROTEIN"/>
    <property type="match status" value="1"/>
</dbReference>
<keyword evidence="7" id="KW-1185">Reference proteome</keyword>
<name>A0ABP9SMI2_9ACTN</name>
<evidence type="ECO:0000259" key="5">
    <source>
        <dbReference type="PROSITE" id="PS50977"/>
    </source>
</evidence>
<gene>
    <name evidence="6" type="ORF">GCM10023322_68330</name>
</gene>
<dbReference type="InterPro" id="IPR009057">
    <property type="entry name" value="Homeodomain-like_sf"/>
</dbReference>
<dbReference type="InterPro" id="IPR001647">
    <property type="entry name" value="HTH_TetR"/>
</dbReference>
<dbReference type="Gene3D" id="1.10.357.10">
    <property type="entry name" value="Tetracycline Repressor, domain 2"/>
    <property type="match status" value="1"/>
</dbReference>
<dbReference type="InterPro" id="IPR025996">
    <property type="entry name" value="MT1864/Rv1816-like_C"/>
</dbReference>
<protein>
    <submittedName>
        <fullName evidence="6">TetR/AcrR family transcriptional regulator</fullName>
    </submittedName>
</protein>
<dbReference type="SUPFAM" id="SSF46689">
    <property type="entry name" value="Homeodomain-like"/>
    <property type="match status" value="1"/>
</dbReference>
<feature type="DNA-binding region" description="H-T-H motif" evidence="4">
    <location>
        <begin position="28"/>
        <end position="47"/>
    </location>
</feature>
<dbReference type="InterPro" id="IPR036271">
    <property type="entry name" value="Tet_transcr_reg_TetR-rel_C_sf"/>
</dbReference>
<keyword evidence="1" id="KW-0805">Transcription regulation</keyword>